<reference evidence="1 2" key="1">
    <citation type="journal article" date="2012" name="BMC Genomics">
        <title>Comparative genomic analysis and phylogenetic position of Theileria equi.</title>
        <authorList>
            <person name="Kappmeyer L.S."/>
            <person name="Thiagarajan M."/>
            <person name="Herndon D.R."/>
            <person name="Ramsay J.D."/>
            <person name="Caler E."/>
            <person name="Djikeng A."/>
            <person name="Gillespie J.J."/>
            <person name="Lau A.O."/>
            <person name="Roalson E.H."/>
            <person name="Silva J.C."/>
            <person name="Silva M.G."/>
            <person name="Suarez C.E."/>
            <person name="Ueti M.W."/>
            <person name="Nene V.M."/>
            <person name="Mealey R.H."/>
            <person name="Knowles D.P."/>
            <person name="Brayton K.A."/>
        </authorList>
    </citation>
    <scope>NUCLEOTIDE SEQUENCE [LARGE SCALE GENOMIC DNA]</scope>
    <source>
        <strain evidence="1 2">WA</strain>
    </source>
</reference>
<organism evidence="1 2">
    <name type="scientific">Theileria equi strain WA</name>
    <dbReference type="NCBI Taxonomy" id="1537102"/>
    <lineage>
        <taxon>Eukaryota</taxon>
        <taxon>Sar</taxon>
        <taxon>Alveolata</taxon>
        <taxon>Apicomplexa</taxon>
        <taxon>Aconoidasida</taxon>
        <taxon>Piroplasmida</taxon>
        <taxon>Theileriidae</taxon>
        <taxon>Theileria</taxon>
    </lineage>
</organism>
<dbReference type="OrthoDB" id="380113at2759"/>
<name>L0AXM3_THEEQ</name>
<dbReference type="VEuPathDB" id="PiroplasmaDB:BEWA_025080"/>
<dbReference type="Proteomes" id="UP000031512">
    <property type="component" value="Chromosome 1"/>
</dbReference>
<dbReference type="KEGG" id="beq:BEWA_025080"/>
<proteinExistence type="predicted"/>
<accession>L0AXM3</accession>
<evidence type="ECO:0000313" key="2">
    <source>
        <dbReference type="Proteomes" id="UP000031512"/>
    </source>
</evidence>
<evidence type="ECO:0000313" key="1">
    <source>
        <dbReference type="EMBL" id="AFZ79659.1"/>
    </source>
</evidence>
<keyword evidence="2" id="KW-1185">Reference proteome</keyword>
<dbReference type="RefSeq" id="XP_004829325.1">
    <property type="nucleotide sequence ID" value="XM_004829268.1"/>
</dbReference>
<protein>
    <submittedName>
        <fullName evidence="1">Uncharacterized protein</fullName>
    </submittedName>
</protein>
<dbReference type="EMBL" id="CP001669">
    <property type="protein sequence ID" value="AFZ79659.1"/>
    <property type="molecule type" value="Genomic_DNA"/>
</dbReference>
<dbReference type="AlphaFoldDB" id="L0AXM3"/>
<dbReference type="eggNOG" id="ENOG502QXRH">
    <property type="taxonomic scope" value="Eukaryota"/>
</dbReference>
<dbReference type="GeneID" id="15806157"/>
<dbReference type="STRING" id="1537102.L0AXM3"/>
<sequence length="315" mass="36166">METSLNSYSHVVIVLDTCIINFTPVDRLEYEIFRICRELLDRGVTVVTIYNTDGLLNAYFSERYRKCNKKLVESLHYGGNEFDKRFYIRDFVEGLIQNKNIEGPLHRNTVSDDIGGSYVYHLEKSGHDILISSDVKDEQNKGLLLVITDKTHAHRKILSKSLCDHLNKRQKVVDENSEWICGNAKSGLTVEYKVPPDYDVIQPVIANTICTFGTVITSMPDLIISLRMNLKESLGYLLRNYKCSFYDLSMLISEIMTCISGIFSLDMTVVHPFGKEGIQPWFLSEAEIHERFGLSLQNVVDCIEIFNKSIRRWGK</sequence>
<gene>
    <name evidence="1" type="ORF">BEWA_025080</name>
</gene>